<dbReference type="SMART" id="SM00906">
    <property type="entry name" value="Fungal_trans"/>
    <property type="match status" value="1"/>
</dbReference>
<dbReference type="CDD" id="cd12148">
    <property type="entry name" value="fungal_TF_MHR"/>
    <property type="match status" value="1"/>
</dbReference>
<dbReference type="EMBL" id="KN848066">
    <property type="protein sequence ID" value="KIY00651.1"/>
    <property type="molecule type" value="Genomic_DNA"/>
</dbReference>
<dbReference type="RefSeq" id="XP_016634773.1">
    <property type="nucleotide sequence ID" value="XM_016773827.1"/>
</dbReference>
<accession>A0A0D2HFD7</accession>
<dbReference type="PANTHER" id="PTHR46910">
    <property type="entry name" value="TRANSCRIPTION FACTOR PDR1"/>
    <property type="match status" value="1"/>
</dbReference>
<dbReference type="PANTHER" id="PTHR46910:SF8">
    <property type="entry name" value="ZN(II)2CYS6 TRANSCRIPTION FACTOR (EUROFUNG)"/>
    <property type="match status" value="1"/>
</dbReference>
<feature type="region of interest" description="Disordered" evidence="2">
    <location>
        <begin position="109"/>
        <end position="129"/>
    </location>
</feature>
<dbReference type="InterPro" id="IPR050987">
    <property type="entry name" value="AtrR-like"/>
</dbReference>
<organism evidence="4 5">
    <name type="scientific">Fonsecaea multimorphosa CBS 102226</name>
    <dbReference type="NCBI Taxonomy" id="1442371"/>
    <lineage>
        <taxon>Eukaryota</taxon>
        <taxon>Fungi</taxon>
        <taxon>Dikarya</taxon>
        <taxon>Ascomycota</taxon>
        <taxon>Pezizomycotina</taxon>
        <taxon>Eurotiomycetes</taxon>
        <taxon>Chaetothyriomycetidae</taxon>
        <taxon>Chaetothyriales</taxon>
        <taxon>Herpotrichiellaceae</taxon>
        <taxon>Fonsecaea</taxon>
    </lineage>
</organism>
<protein>
    <recommendedName>
        <fullName evidence="3">Xylanolytic transcriptional activator regulatory domain-containing protein</fullName>
    </recommendedName>
</protein>
<evidence type="ECO:0000259" key="3">
    <source>
        <dbReference type="SMART" id="SM00906"/>
    </source>
</evidence>
<keyword evidence="5" id="KW-1185">Reference proteome</keyword>
<reference evidence="4 5" key="1">
    <citation type="submission" date="2015-01" db="EMBL/GenBank/DDBJ databases">
        <title>The Genome Sequence of Fonsecaea multimorphosa CBS 102226.</title>
        <authorList>
            <consortium name="The Broad Institute Genomics Platform"/>
            <person name="Cuomo C."/>
            <person name="de Hoog S."/>
            <person name="Gorbushina A."/>
            <person name="Stielow B."/>
            <person name="Teixiera M."/>
            <person name="Abouelleil A."/>
            <person name="Chapman S.B."/>
            <person name="Priest M."/>
            <person name="Young S.K."/>
            <person name="Wortman J."/>
            <person name="Nusbaum C."/>
            <person name="Birren B."/>
        </authorList>
    </citation>
    <scope>NUCLEOTIDE SEQUENCE [LARGE SCALE GENOMIC DNA]</scope>
    <source>
        <strain evidence="4 5">CBS 102226</strain>
    </source>
</reference>
<feature type="region of interest" description="Disordered" evidence="2">
    <location>
        <begin position="626"/>
        <end position="666"/>
    </location>
</feature>
<dbReference type="GO" id="GO:0003677">
    <property type="term" value="F:DNA binding"/>
    <property type="evidence" value="ECO:0007669"/>
    <property type="project" value="InterPro"/>
</dbReference>
<evidence type="ECO:0000256" key="2">
    <source>
        <dbReference type="SAM" id="MobiDB-lite"/>
    </source>
</evidence>
<dbReference type="STRING" id="1442371.A0A0D2HFD7"/>
<evidence type="ECO:0000313" key="4">
    <source>
        <dbReference type="EMBL" id="KIY00651.1"/>
    </source>
</evidence>
<dbReference type="GO" id="GO:0008270">
    <property type="term" value="F:zinc ion binding"/>
    <property type="evidence" value="ECO:0007669"/>
    <property type="project" value="InterPro"/>
</dbReference>
<dbReference type="GO" id="GO:0003700">
    <property type="term" value="F:DNA-binding transcription factor activity"/>
    <property type="evidence" value="ECO:0007669"/>
    <property type="project" value="InterPro"/>
</dbReference>
<dbReference type="Pfam" id="PF04082">
    <property type="entry name" value="Fungal_trans"/>
    <property type="match status" value="1"/>
</dbReference>
<dbReference type="OrthoDB" id="6486656at2759"/>
<evidence type="ECO:0000313" key="5">
    <source>
        <dbReference type="Proteomes" id="UP000053411"/>
    </source>
</evidence>
<name>A0A0D2HFD7_9EURO</name>
<proteinExistence type="predicted"/>
<dbReference type="InterPro" id="IPR007219">
    <property type="entry name" value="XnlR_reg_dom"/>
</dbReference>
<feature type="compositionally biased region" description="Polar residues" evidence="2">
    <location>
        <begin position="653"/>
        <end position="666"/>
    </location>
</feature>
<feature type="domain" description="Xylanolytic transcriptional activator regulatory" evidence="3">
    <location>
        <begin position="273"/>
        <end position="346"/>
    </location>
</feature>
<dbReference type="GO" id="GO:0006351">
    <property type="term" value="P:DNA-templated transcription"/>
    <property type="evidence" value="ECO:0007669"/>
    <property type="project" value="InterPro"/>
</dbReference>
<sequence length="788" mass="87769">MSDPAHCVRDLMQFVKRFLGLKRGTKSNNATSLSGAAAPGVTHTSLTEEPHSATSDLCPSEGISLPRGQYRETGPPDEEPEIIQDRPSTYGLVDREQLLHTYDESPAASLSEADAIPDGTPGKVRSLPANAEGSERVSILIGCDLPPPAVTWMLFDVFIDSVHWFMMIFHEPSLRADLEKVLRTGRAKACQKSMLYLIIAVLAIGARYAERKDVHANETDADTDADLSDLQSRFLKVFDDRLMDLMDQTDIGMVQTCILLSSLYYYHRQPRRSFMISGAATKGAQAMRLHKESAWGDLDPIEREVRRRVWWALFVSEGFTAMTFGSTCNLQDGDCQVKMPGNIDDNCATCPGFDSVELLEDGTHERVTTFTYQRLKFKLYRIASPITRDLYSKGNSSTREIVDRVQEINRSLLIWKQDVPPEMQPSSFSGLADETRKNPVLKLFHLQALSLQISYNNIQLILHRPLVAFPGIISTRHFPTRGRRQSAPAHNHEDDQHCSLGQYSTLVENSRAQCWESALRICHEYLEILRLTRNTHAVAYAGIQAFTAGVMLAIFALSQPFSAQVQEAKRWVGRLIKRPRQLGNRTAISDQSGHILEKLLRLILAQEIKMLTDDKEMDDDASHFAQTRRESVSAPSHTLDSQLIGASDYGPVSRTTDGGSFGLSQQASHCGTENVTAAGDGLWNMQQALDGNFDDSLDSLQHGPNSPFPSPIKVLRFPADNLLPLACESPGQDNAQQAERQDQFQIDNTAVFLPFLPTFDPFSSSNNIFGTLEDAGLVWFGENFSQLS</sequence>
<dbReference type="AlphaFoldDB" id="A0A0D2HFD7"/>
<dbReference type="VEuPathDB" id="FungiDB:Z520_03314"/>
<dbReference type="GeneID" id="27709060"/>
<gene>
    <name evidence="4" type="ORF">Z520_03314</name>
</gene>
<dbReference type="Proteomes" id="UP000053411">
    <property type="component" value="Unassembled WGS sequence"/>
</dbReference>
<keyword evidence="1" id="KW-0539">Nucleus</keyword>
<evidence type="ECO:0000256" key="1">
    <source>
        <dbReference type="ARBA" id="ARBA00023242"/>
    </source>
</evidence>
<feature type="region of interest" description="Disordered" evidence="2">
    <location>
        <begin position="25"/>
        <end position="79"/>
    </location>
</feature>